<feature type="region of interest" description="LID" evidence="10">
    <location>
        <begin position="111"/>
        <end position="121"/>
    </location>
</feature>
<dbReference type="GO" id="GO:0016887">
    <property type="term" value="F:ATP hydrolysis activity"/>
    <property type="evidence" value="ECO:0007669"/>
    <property type="project" value="UniProtKB-UniRule"/>
</dbReference>
<evidence type="ECO:0000256" key="7">
    <source>
        <dbReference type="ARBA" id="ARBA00022777"/>
    </source>
</evidence>
<feature type="region of interest" description="NMPbind" evidence="10">
    <location>
        <begin position="35"/>
        <end position="58"/>
    </location>
</feature>
<dbReference type="PANTHER" id="PTHR12595">
    <property type="entry name" value="POS9-ACTIVATING FACTOR FAP7-RELATED"/>
    <property type="match status" value="1"/>
</dbReference>
<comment type="caution">
    <text evidence="10">Lacks conserved residue(s) required for the propagation of feature annotation.</text>
</comment>
<evidence type="ECO:0000256" key="6">
    <source>
        <dbReference type="ARBA" id="ARBA00022741"/>
    </source>
</evidence>
<comment type="subcellular location">
    <subcellularLocation>
        <location evidence="10">Cytoplasm</location>
    </subcellularLocation>
    <subcellularLocation>
        <location evidence="10">Nucleus</location>
    </subcellularLocation>
</comment>
<gene>
    <name evidence="11" type="ORF">Cvel_33790</name>
</gene>
<comment type="function">
    <text evidence="10">Broad-specificity nucleoside monophosphate (NMP) kinase that catalyzes the reversible transfer of the terminal phosphate group between nucleoside triphosphates and monophosphates. Has also ATPase activity. Involved in the late cytoplasmic maturation steps of the 40S ribosomal particles, specifically 18S rRNA maturation. While NMP activity is not required for ribosome maturation, ATPase activity is. Associates transiently with small ribosomal subunit protein uS11. ATP hydrolysis breaks the interaction with uS11. May temporarily remove uS11 from the ribosome to enable a conformational change of the ribosomal RNA that is needed for the final maturation step of the small ribosomal subunit. Its NMP activity may have a role in nuclear energy homeostasis.</text>
</comment>
<keyword evidence="5 10" id="KW-0808">Transferase</keyword>
<proteinExistence type="inferred from homology"/>
<dbReference type="PhylomeDB" id="A0A0G4HYZ9"/>
<feature type="binding site" evidence="10">
    <location>
        <position position="112"/>
    </location>
    <ligand>
        <name>ATP</name>
        <dbReference type="ChEBI" id="CHEBI:30616"/>
    </ligand>
</feature>
<evidence type="ECO:0000256" key="2">
    <source>
        <dbReference type="ARBA" id="ARBA00022490"/>
    </source>
</evidence>
<comment type="subunit">
    <text evidence="10">Interacts with small ribosomal subunit protein uS11. Not a structural component of 43S pre-ribosomes, but transiently interacts with them by binding to uS11.</text>
</comment>
<dbReference type="GO" id="GO:0005634">
    <property type="term" value="C:nucleus"/>
    <property type="evidence" value="ECO:0007669"/>
    <property type="project" value="UniProtKB-SubCell"/>
</dbReference>
<dbReference type="Pfam" id="PF13238">
    <property type="entry name" value="AAA_18"/>
    <property type="match status" value="1"/>
</dbReference>
<keyword evidence="6 10" id="KW-0547">Nucleotide-binding</keyword>
<reference evidence="11" key="1">
    <citation type="submission" date="2014-11" db="EMBL/GenBank/DDBJ databases">
        <authorList>
            <person name="Otto D Thomas"/>
            <person name="Naeem Raeece"/>
        </authorList>
    </citation>
    <scope>NUCLEOTIDE SEQUENCE</scope>
</reference>
<dbReference type="EC" id="2.7.4.3" evidence="10"/>
<feature type="binding site" evidence="10">
    <location>
        <position position="20"/>
    </location>
    <ligand>
        <name>ATP</name>
        <dbReference type="ChEBI" id="CHEBI:30616"/>
    </ligand>
</feature>
<comment type="similarity">
    <text evidence="10">Belongs to the adenylate kinase family. AK6 subfamily.</text>
</comment>
<evidence type="ECO:0000256" key="9">
    <source>
        <dbReference type="ARBA" id="ARBA00023242"/>
    </source>
</evidence>
<sequence>MQRQKPNILVTGTPGVGKSTFSQQLADRAGMKHLDVGKLIQEQKLYREWDDEMNCSVFEEDLVLGALEEILGEEGGHILDFHSCDFLPPEWLDLIIVLRSDNSVLFDRLAKRGYSPEKVQENLECEIFQVVLDEATEAFGTGRVMELRNDSVDQIEDNLDTVDKWIREGRGAQNGEER</sequence>
<feature type="binding site" evidence="10">
    <location>
        <position position="15"/>
    </location>
    <ligand>
        <name>ATP</name>
        <dbReference type="ChEBI" id="CHEBI:30616"/>
    </ligand>
</feature>
<feature type="binding site" evidence="10">
    <location>
        <position position="19"/>
    </location>
    <ligand>
        <name>ATP</name>
        <dbReference type="ChEBI" id="CHEBI:30616"/>
    </ligand>
</feature>
<evidence type="ECO:0000256" key="3">
    <source>
        <dbReference type="ARBA" id="ARBA00022517"/>
    </source>
</evidence>
<feature type="binding site" evidence="10">
    <location>
        <position position="18"/>
    </location>
    <ligand>
        <name>ATP</name>
        <dbReference type="ChEBI" id="CHEBI:30616"/>
    </ligand>
</feature>
<keyword evidence="2 10" id="KW-0963">Cytoplasm</keyword>
<evidence type="ECO:0000256" key="1">
    <source>
        <dbReference type="ARBA" id="ARBA00000582"/>
    </source>
</evidence>
<dbReference type="InterPro" id="IPR027417">
    <property type="entry name" value="P-loop_NTPase"/>
</dbReference>
<dbReference type="HAMAP" id="MF_00039">
    <property type="entry name" value="Adenylate_kinase_AK6"/>
    <property type="match status" value="1"/>
</dbReference>
<dbReference type="GO" id="GO:0005524">
    <property type="term" value="F:ATP binding"/>
    <property type="evidence" value="ECO:0007669"/>
    <property type="project" value="UniProtKB-KW"/>
</dbReference>
<dbReference type="AlphaFoldDB" id="A0A0G4HYZ9"/>
<dbReference type="GO" id="GO:0005737">
    <property type="term" value="C:cytoplasm"/>
    <property type="evidence" value="ECO:0007669"/>
    <property type="project" value="UniProtKB-SubCell"/>
</dbReference>
<feature type="binding site" evidence="10">
    <location>
        <position position="17"/>
    </location>
    <ligand>
        <name>ATP</name>
        <dbReference type="ChEBI" id="CHEBI:30616"/>
    </ligand>
</feature>
<evidence type="ECO:0000256" key="4">
    <source>
        <dbReference type="ARBA" id="ARBA00022552"/>
    </source>
</evidence>
<evidence type="ECO:0000256" key="8">
    <source>
        <dbReference type="ARBA" id="ARBA00022840"/>
    </source>
</evidence>
<dbReference type="SUPFAM" id="SSF52540">
    <property type="entry name" value="P-loop containing nucleoside triphosphate hydrolases"/>
    <property type="match status" value="1"/>
</dbReference>
<evidence type="ECO:0000313" key="11">
    <source>
        <dbReference type="EMBL" id="CEM49793.1"/>
    </source>
</evidence>
<dbReference type="PANTHER" id="PTHR12595:SF0">
    <property type="entry name" value="ADENYLATE KINASE ISOENZYME 6"/>
    <property type="match status" value="1"/>
</dbReference>
<dbReference type="GO" id="GO:0006364">
    <property type="term" value="P:rRNA processing"/>
    <property type="evidence" value="ECO:0007669"/>
    <property type="project" value="UniProtKB-KW"/>
</dbReference>
<dbReference type="InterPro" id="IPR020618">
    <property type="entry name" value="Adenyl_kinase_AK6"/>
</dbReference>
<evidence type="ECO:0000256" key="10">
    <source>
        <dbReference type="HAMAP-Rule" id="MF_03173"/>
    </source>
</evidence>
<dbReference type="Gene3D" id="3.40.50.300">
    <property type="entry name" value="P-loop containing nucleotide triphosphate hydrolases"/>
    <property type="match status" value="1"/>
</dbReference>
<comment type="catalytic activity">
    <reaction evidence="1 10">
        <text>AMP + ATP = 2 ADP</text>
        <dbReference type="Rhea" id="RHEA:12973"/>
        <dbReference type="ChEBI" id="CHEBI:30616"/>
        <dbReference type="ChEBI" id="CHEBI:456215"/>
        <dbReference type="ChEBI" id="CHEBI:456216"/>
        <dbReference type="EC" id="2.7.4.3"/>
    </reaction>
</comment>
<keyword evidence="8 10" id="KW-0067">ATP-binding</keyword>
<keyword evidence="4 10" id="KW-0698">rRNA processing</keyword>
<dbReference type="VEuPathDB" id="CryptoDB:Cvel_33790"/>
<dbReference type="EMBL" id="CDMZ01004456">
    <property type="protein sequence ID" value="CEM49793.1"/>
    <property type="molecule type" value="Genomic_DNA"/>
</dbReference>
<dbReference type="GO" id="GO:0004017">
    <property type="term" value="F:AMP kinase activity"/>
    <property type="evidence" value="ECO:0007669"/>
    <property type="project" value="UniProtKB-UniRule"/>
</dbReference>
<protein>
    <recommendedName>
        <fullName evidence="10">Adenylate kinase isoenzyme 6 homolog</fullName>
        <shortName evidence="10">AK6</shortName>
        <ecNumber evidence="10">2.7.4.3</ecNumber>
    </recommendedName>
    <alternativeName>
        <fullName evidence="10">Dual activity adenylate kinase/ATPase</fullName>
        <shortName evidence="10">AK/ATPase</shortName>
    </alternativeName>
</protein>
<name>A0A0G4HYZ9_9ALVE</name>
<keyword evidence="9 10" id="KW-0539">Nucleus</keyword>
<accession>A0A0G4HYZ9</accession>
<keyword evidence="3 10" id="KW-0690">Ribosome biogenesis</keyword>
<dbReference type="FunFam" id="3.40.50.300:FF:000372">
    <property type="entry name" value="Adenylate kinase isoenzyme 6 homolog"/>
    <property type="match status" value="1"/>
</dbReference>
<evidence type="ECO:0000256" key="5">
    <source>
        <dbReference type="ARBA" id="ARBA00022679"/>
    </source>
</evidence>
<dbReference type="GO" id="GO:0042274">
    <property type="term" value="P:ribosomal small subunit biogenesis"/>
    <property type="evidence" value="ECO:0007669"/>
    <property type="project" value="UniProtKB-UniRule"/>
</dbReference>
<organism evidence="11">
    <name type="scientific">Chromera velia CCMP2878</name>
    <dbReference type="NCBI Taxonomy" id="1169474"/>
    <lineage>
        <taxon>Eukaryota</taxon>
        <taxon>Sar</taxon>
        <taxon>Alveolata</taxon>
        <taxon>Colpodellida</taxon>
        <taxon>Chromeraceae</taxon>
        <taxon>Chromera</taxon>
    </lineage>
</organism>
<comment type="catalytic activity">
    <reaction evidence="10">
        <text>ATP + H2O = ADP + phosphate + H(+)</text>
        <dbReference type="Rhea" id="RHEA:13065"/>
        <dbReference type="ChEBI" id="CHEBI:15377"/>
        <dbReference type="ChEBI" id="CHEBI:15378"/>
        <dbReference type="ChEBI" id="CHEBI:30616"/>
        <dbReference type="ChEBI" id="CHEBI:43474"/>
        <dbReference type="ChEBI" id="CHEBI:456216"/>
    </reaction>
</comment>
<keyword evidence="7 10" id="KW-0418">Kinase</keyword>